<keyword evidence="2 6" id="KW-0963">Cytoplasm</keyword>
<keyword evidence="4 6" id="KW-0378">Hydrolase</keyword>
<dbReference type="NCBIfam" id="TIGR01280">
    <property type="entry name" value="xseB"/>
    <property type="match status" value="1"/>
</dbReference>
<dbReference type="HAMAP" id="MF_00337">
    <property type="entry name" value="Exonuc_7_S"/>
    <property type="match status" value="1"/>
</dbReference>
<evidence type="ECO:0000256" key="2">
    <source>
        <dbReference type="ARBA" id="ARBA00022490"/>
    </source>
</evidence>
<dbReference type="NCBIfam" id="NF002140">
    <property type="entry name" value="PRK00977.1-4"/>
    <property type="match status" value="1"/>
</dbReference>
<protein>
    <recommendedName>
        <fullName evidence="6">Exodeoxyribonuclease 7 small subunit</fullName>
        <ecNumber evidence="6">3.1.11.6</ecNumber>
    </recommendedName>
    <alternativeName>
        <fullName evidence="6">Exodeoxyribonuclease VII small subunit</fullName>
        <shortName evidence="6">Exonuclease VII small subunit</shortName>
    </alternativeName>
</protein>
<comment type="catalytic activity">
    <reaction evidence="6">
        <text>Exonucleolytic cleavage in either 5'- to 3'- or 3'- to 5'-direction to yield nucleoside 5'-phosphates.</text>
        <dbReference type="EC" id="3.1.11.6"/>
    </reaction>
</comment>
<comment type="caution">
    <text evidence="7">The sequence shown here is derived from an EMBL/GenBank/DDBJ whole genome shotgun (WGS) entry which is preliminary data.</text>
</comment>
<comment type="function">
    <text evidence="6">Bidirectionally degrades single-stranded DNA into large acid-insoluble oligonucleotides, which are then degraded further into small acid-soluble oligonucleotides.</text>
</comment>
<dbReference type="Proteomes" id="UP000295341">
    <property type="component" value="Unassembled WGS sequence"/>
</dbReference>
<dbReference type="PANTHER" id="PTHR34137:SF1">
    <property type="entry name" value="EXODEOXYRIBONUCLEASE 7 SMALL SUBUNIT"/>
    <property type="match status" value="1"/>
</dbReference>
<dbReference type="Gene3D" id="1.10.287.1040">
    <property type="entry name" value="Exonuclease VII, small subunit"/>
    <property type="match status" value="1"/>
</dbReference>
<proteinExistence type="inferred from homology"/>
<comment type="subunit">
    <text evidence="6">Heterooligomer composed of large and small subunits.</text>
</comment>
<dbReference type="Pfam" id="PF02609">
    <property type="entry name" value="Exonuc_VII_S"/>
    <property type="match status" value="1"/>
</dbReference>
<accession>A0A4R7PA37</accession>
<dbReference type="SUPFAM" id="SSF116842">
    <property type="entry name" value="XseB-like"/>
    <property type="match status" value="1"/>
</dbReference>
<evidence type="ECO:0000256" key="5">
    <source>
        <dbReference type="ARBA" id="ARBA00022839"/>
    </source>
</evidence>
<dbReference type="GO" id="GO:0009318">
    <property type="term" value="C:exodeoxyribonuclease VII complex"/>
    <property type="evidence" value="ECO:0007669"/>
    <property type="project" value="UniProtKB-UniRule"/>
</dbReference>
<comment type="similarity">
    <text evidence="1 6">Belongs to the XseB family.</text>
</comment>
<dbReference type="InterPro" id="IPR037004">
    <property type="entry name" value="Exonuc_VII_ssu_sf"/>
</dbReference>
<dbReference type="GO" id="GO:0005829">
    <property type="term" value="C:cytosol"/>
    <property type="evidence" value="ECO:0007669"/>
    <property type="project" value="TreeGrafter"/>
</dbReference>
<gene>
    <name evidence="6" type="primary">xseB</name>
    <name evidence="7" type="ORF">DFR24_0241</name>
</gene>
<evidence type="ECO:0000256" key="1">
    <source>
        <dbReference type="ARBA" id="ARBA00009998"/>
    </source>
</evidence>
<evidence type="ECO:0000313" key="8">
    <source>
        <dbReference type="Proteomes" id="UP000295341"/>
    </source>
</evidence>
<dbReference type="EC" id="3.1.11.6" evidence="6"/>
<dbReference type="AlphaFoldDB" id="A0A4R7PA37"/>
<dbReference type="GO" id="GO:0008855">
    <property type="term" value="F:exodeoxyribonuclease VII activity"/>
    <property type="evidence" value="ECO:0007669"/>
    <property type="project" value="UniProtKB-UniRule"/>
</dbReference>
<dbReference type="GO" id="GO:0006308">
    <property type="term" value="P:DNA catabolic process"/>
    <property type="evidence" value="ECO:0007669"/>
    <property type="project" value="UniProtKB-UniRule"/>
</dbReference>
<dbReference type="EMBL" id="SOBT01000008">
    <property type="protein sequence ID" value="TDU30884.1"/>
    <property type="molecule type" value="Genomic_DNA"/>
</dbReference>
<evidence type="ECO:0000256" key="4">
    <source>
        <dbReference type="ARBA" id="ARBA00022801"/>
    </source>
</evidence>
<reference evidence="7 8" key="1">
    <citation type="submission" date="2019-03" db="EMBL/GenBank/DDBJ databases">
        <title>Genomic Encyclopedia of Type Strains, Phase IV (KMG-IV): sequencing the most valuable type-strain genomes for metagenomic binning, comparative biology and taxonomic classification.</title>
        <authorList>
            <person name="Goeker M."/>
        </authorList>
    </citation>
    <scope>NUCLEOTIDE SEQUENCE [LARGE SCALE GENOMIC DNA]</scope>
    <source>
        <strain evidence="7 8">DSM 26377</strain>
    </source>
</reference>
<dbReference type="PANTHER" id="PTHR34137">
    <property type="entry name" value="EXODEOXYRIBONUCLEASE 7 SMALL SUBUNIT"/>
    <property type="match status" value="1"/>
</dbReference>
<sequence>MPKRSEPAAPTLPLEVPDATVPAAADDAVARFEQEMQELETIVSQMEKGDLRLEDSLKLFERGTHLARSCRKSLDTAELKVKTLLGDDTDSDRA</sequence>
<keyword evidence="5 6" id="KW-0269">Exonuclease</keyword>
<evidence type="ECO:0000313" key="7">
    <source>
        <dbReference type="EMBL" id="TDU30884.1"/>
    </source>
</evidence>
<comment type="subcellular location">
    <subcellularLocation>
        <location evidence="6">Cytoplasm</location>
    </subcellularLocation>
</comment>
<dbReference type="RefSeq" id="WP_133879520.1">
    <property type="nucleotide sequence ID" value="NZ_MWIN01000022.1"/>
</dbReference>
<evidence type="ECO:0000256" key="6">
    <source>
        <dbReference type="HAMAP-Rule" id="MF_00337"/>
    </source>
</evidence>
<keyword evidence="8" id="KW-1185">Reference proteome</keyword>
<evidence type="ECO:0000256" key="3">
    <source>
        <dbReference type="ARBA" id="ARBA00022722"/>
    </source>
</evidence>
<dbReference type="InterPro" id="IPR003761">
    <property type="entry name" value="Exonuc_VII_S"/>
</dbReference>
<keyword evidence="3 6" id="KW-0540">Nuclease</keyword>
<dbReference type="OrthoDB" id="9801128at2"/>
<name>A0A4R7PA37_9GAMM</name>
<organism evidence="7 8">
    <name type="scientific">Panacagrimonas perspica</name>
    <dbReference type="NCBI Taxonomy" id="381431"/>
    <lineage>
        <taxon>Bacteria</taxon>
        <taxon>Pseudomonadati</taxon>
        <taxon>Pseudomonadota</taxon>
        <taxon>Gammaproteobacteria</taxon>
        <taxon>Nevskiales</taxon>
        <taxon>Nevskiaceae</taxon>
        <taxon>Panacagrimonas</taxon>
    </lineage>
</organism>